<name>A0A3B1E9E2_9ZZZZ</name>
<dbReference type="AlphaFoldDB" id="A0A3B1E9E2"/>
<dbReference type="PANTHER" id="PTHR43479:SF11">
    <property type="entry name" value="ACREF_ENVCD OPERON REPRESSOR-RELATED"/>
    <property type="match status" value="1"/>
</dbReference>
<accession>A0A3B1E9E2</accession>
<dbReference type="EMBL" id="UOYO01000035">
    <property type="protein sequence ID" value="VAY87803.1"/>
    <property type="molecule type" value="Genomic_DNA"/>
</dbReference>
<dbReference type="GO" id="GO:0003677">
    <property type="term" value="F:DNA binding"/>
    <property type="evidence" value="ECO:0007669"/>
    <property type="project" value="UniProtKB-KW"/>
</dbReference>
<evidence type="ECO:0000259" key="2">
    <source>
        <dbReference type="PROSITE" id="PS50977"/>
    </source>
</evidence>
<evidence type="ECO:0000256" key="1">
    <source>
        <dbReference type="ARBA" id="ARBA00023125"/>
    </source>
</evidence>
<evidence type="ECO:0000313" key="3">
    <source>
        <dbReference type="EMBL" id="VAY87803.1"/>
    </source>
</evidence>
<dbReference type="PROSITE" id="PS50977">
    <property type="entry name" value="HTH_TETR_2"/>
    <property type="match status" value="1"/>
</dbReference>
<sequence>MPKIVDKQQKRKDIALSSTELFCQKGFYKLTVSEVALNANIAKGTIYKYFKNKEDIVFAIIEYAQDSYDQEVLLNIQNTSLAEEKILALFNLCIGQGKQDIQRRKIYKEFISICLNEPSVQIINLQKDIKKKYTSWLRDILQDGIDKKLLKPEVLEFVDGLYAMGESVLIFSHLKNYNDVNMLQKHIKSLLKLNRSIKG</sequence>
<dbReference type="SUPFAM" id="SSF46689">
    <property type="entry name" value="Homeodomain-like"/>
    <property type="match status" value="1"/>
</dbReference>
<dbReference type="InterPro" id="IPR001647">
    <property type="entry name" value="HTH_TetR"/>
</dbReference>
<dbReference type="InterPro" id="IPR050624">
    <property type="entry name" value="HTH-type_Tx_Regulator"/>
</dbReference>
<keyword evidence="1" id="KW-0238">DNA-binding</keyword>
<dbReference type="InterPro" id="IPR009057">
    <property type="entry name" value="Homeodomain-like_sf"/>
</dbReference>
<dbReference type="Gene3D" id="1.10.357.10">
    <property type="entry name" value="Tetracycline Repressor, domain 2"/>
    <property type="match status" value="1"/>
</dbReference>
<feature type="domain" description="HTH tetR-type" evidence="2">
    <location>
        <begin position="8"/>
        <end position="68"/>
    </location>
</feature>
<dbReference type="InterPro" id="IPR023772">
    <property type="entry name" value="DNA-bd_HTH_TetR-type_CS"/>
</dbReference>
<dbReference type="PROSITE" id="PS01081">
    <property type="entry name" value="HTH_TETR_1"/>
    <property type="match status" value="1"/>
</dbReference>
<proteinExistence type="predicted"/>
<dbReference type="PRINTS" id="PR00455">
    <property type="entry name" value="HTHTETR"/>
</dbReference>
<dbReference type="Pfam" id="PF00440">
    <property type="entry name" value="TetR_N"/>
    <property type="match status" value="1"/>
</dbReference>
<protein>
    <submittedName>
        <fullName evidence="3">Transcriptional regulator, TetR family</fullName>
    </submittedName>
</protein>
<dbReference type="PANTHER" id="PTHR43479">
    <property type="entry name" value="ACREF/ENVCD OPERON REPRESSOR-RELATED"/>
    <property type="match status" value="1"/>
</dbReference>
<organism evidence="3">
    <name type="scientific">hydrothermal vent metagenome</name>
    <dbReference type="NCBI Taxonomy" id="652676"/>
    <lineage>
        <taxon>unclassified sequences</taxon>
        <taxon>metagenomes</taxon>
        <taxon>ecological metagenomes</taxon>
    </lineage>
</organism>
<gene>
    <name evidence="3" type="ORF">MNB_ARC-1_106</name>
</gene>
<reference evidence="3" key="1">
    <citation type="submission" date="2018-10" db="EMBL/GenBank/DDBJ databases">
        <authorList>
            <person name="Aoki K."/>
        </authorList>
    </citation>
    <scope>NUCLEOTIDE SEQUENCE</scope>
</reference>